<protein>
    <submittedName>
        <fullName evidence="2">ATP-grasp ribosomal peptide maturase</fullName>
    </submittedName>
</protein>
<dbReference type="PANTHER" id="PTHR21621:SF0">
    <property type="entry name" value="BETA-CITRYLGLUTAMATE SYNTHASE B-RELATED"/>
    <property type="match status" value="1"/>
</dbReference>
<dbReference type="SUPFAM" id="SSF56059">
    <property type="entry name" value="Glutathione synthetase ATP-binding domain-like"/>
    <property type="match status" value="1"/>
</dbReference>
<dbReference type="GO" id="GO:0018169">
    <property type="term" value="F:ribosomal S6-glutamic acid ligase activity"/>
    <property type="evidence" value="ECO:0007669"/>
    <property type="project" value="TreeGrafter"/>
</dbReference>
<dbReference type="AlphaFoldDB" id="A0AA45R3K5"/>
<dbReference type="Pfam" id="PF21068">
    <property type="entry name" value="ATPgraspMvdD"/>
    <property type="match status" value="1"/>
</dbReference>
<evidence type="ECO:0000259" key="1">
    <source>
        <dbReference type="Pfam" id="PF21068"/>
    </source>
</evidence>
<dbReference type="PANTHER" id="PTHR21621">
    <property type="entry name" value="RIBOSOMAL PROTEIN S6 MODIFICATION PROTEIN"/>
    <property type="match status" value="1"/>
</dbReference>
<accession>A0AA45R3K5</accession>
<dbReference type="InterPro" id="IPR048936">
    <property type="entry name" value="MvdD-like_ATPgrasp"/>
</dbReference>
<feature type="domain" description="MvdD-like pre-ATP grasp" evidence="1">
    <location>
        <begin position="6"/>
        <end position="122"/>
    </location>
</feature>
<name>A0AA45R3K5_9PSEU</name>
<gene>
    <name evidence="2" type="ORF">KCV87_32100</name>
</gene>
<dbReference type="GO" id="GO:0009432">
    <property type="term" value="P:SOS response"/>
    <property type="evidence" value="ECO:0007669"/>
    <property type="project" value="TreeGrafter"/>
</dbReference>
<sequence>MPTPSVLVITRDQDTTADLVVAELAHREVGVARMDLAEVPERVKQIAYLVPGRSHWTGALRGPVRDVDLAAVRAIWYRKPGPVAPHPDLNATERQWVTAEAQMGFGGLLTALPARWIDRPENRTRANQKPAQLTAATTAGLNVPETLLTNDADQARDFCRAHARTGVVYKPLTGGPSSEAGKRVALRTQIVTPDQITDGVARTVHLFQVRIPCAYAVRVTIVGHRLFAARIDHPDVDDAPQAVDWRAAHDHLTYTPVEVPADVATRVLALAREFGLTYAAPDFVVDHDGHWWFHGDLNPNGQWAWIEPLRPHITRALADELANG</sequence>
<dbReference type="Proteomes" id="UP000677152">
    <property type="component" value="Chromosome"/>
</dbReference>
<dbReference type="EMBL" id="CP073249">
    <property type="protein sequence ID" value="QUF03947.1"/>
    <property type="molecule type" value="Genomic_DNA"/>
</dbReference>
<proteinExistence type="predicted"/>
<dbReference type="GO" id="GO:0005737">
    <property type="term" value="C:cytoplasm"/>
    <property type="evidence" value="ECO:0007669"/>
    <property type="project" value="TreeGrafter"/>
</dbReference>
<evidence type="ECO:0000313" key="2">
    <source>
        <dbReference type="EMBL" id="QUF03947.1"/>
    </source>
</evidence>
<evidence type="ECO:0000313" key="3">
    <source>
        <dbReference type="Proteomes" id="UP000677152"/>
    </source>
</evidence>
<reference evidence="2" key="1">
    <citation type="submission" date="2021-04" db="EMBL/GenBank/DDBJ databases">
        <title>Genomic sequence of Actinosynnema pretiosum subsp. pretiosum ATCC 31280 (C-14919).</title>
        <authorList>
            <person name="Bai L."/>
            <person name="Wang X."/>
            <person name="Xiao Y."/>
        </authorList>
    </citation>
    <scope>NUCLEOTIDE SEQUENCE</scope>
    <source>
        <strain evidence="2">ATCC 31280</strain>
    </source>
</reference>
<organism evidence="2 3">
    <name type="scientific">Actinosynnema pretiosum subsp. pretiosum</name>
    <dbReference type="NCBI Taxonomy" id="103721"/>
    <lineage>
        <taxon>Bacteria</taxon>
        <taxon>Bacillati</taxon>
        <taxon>Actinomycetota</taxon>
        <taxon>Actinomycetes</taxon>
        <taxon>Pseudonocardiales</taxon>
        <taxon>Pseudonocardiaceae</taxon>
        <taxon>Actinosynnema</taxon>
    </lineage>
</organism>
<dbReference type="Gene3D" id="3.30.470.20">
    <property type="entry name" value="ATP-grasp fold, B domain"/>
    <property type="match status" value="1"/>
</dbReference>